<feature type="domain" description="ABC transporter" evidence="5">
    <location>
        <begin position="2"/>
        <end position="233"/>
    </location>
</feature>
<name>X1FKH5_9ZZZZ</name>
<keyword evidence="3" id="KW-0547">Nucleotide-binding</keyword>
<evidence type="ECO:0000313" key="6">
    <source>
        <dbReference type="EMBL" id="GAH33005.1"/>
    </source>
</evidence>
<dbReference type="PANTHER" id="PTHR43335">
    <property type="entry name" value="ABC TRANSPORTER, ATP-BINDING PROTEIN"/>
    <property type="match status" value="1"/>
</dbReference>
<dbReference type="SMART" id="SM00382">
    <property type="entry name" value="AAA"/>
    <property type="match status" value="1"/>
</dbReference>
<comment type="caution">
    <text evidence="6">The sequence shown here is derived from an EMBL/GenBank/DDBJ whole genome shotgun (WGS) entry which is preliminary data.</text>
</comment>
<keyword evidence="4" id="KW-0067">ATP-binding</keyword>
<dbReference type="AlphaFoldDB" id="X1FKH5"/>
<evidence type="ECO:0000256" key="1">
    <source>
        <dbReference type="ARBA" id="ARBA00005417"/>
    </source>
</evidence>
<proteinExistence type="inferred from homology"/>
<evidence type="ECO:0000256" key="2">
    <source>
        <dbReference type="ARBA" id="ARBA00022448"/>
    </source>
</evidence>
<gene>
    <name evidence="6" type="ORF">S03H2_21967</name>
</gene>
<accession>X1FKH5</accession>
<dbReference type="InterPro" id="IPR003593">
    <property type="entry name" value="AAA+_ATPase"/>
</dbReference>
<protein>
    <recommendedName>
        <fullName evidence="5">ABC transporter domain-containing protein</fullName>
    </recommendedName>
</protein>
<feature type="non-terminal residue" evidence="6">
    <location>
        <position position="261"/>
    </location>
</feature>
<dbReference type="InterPro" id="IPR003439">
    <property type="entry name" value="ABC_transporter-like_ATP-bd"/>
</dbReference>
<comment type="similarity">
    <text evidence="1">Belongs to the ABC transporter superfamily.</text>
</comment>
<dbReference type="GO" id="GO:0005524">
    <property type="term" value="F:ATP binding"/>
    <property type="evidence" value="ECO:0007669"/>
    <property type="project" value="UniProtKB-KW"/>
</dbReference>
<dbReference type="GO" id="GO:0016887">
    <property type="term" value="F:ATP hydrolysis activity"/>
    <property type="evidence" value="ECO:0007669"/>
    <property type="project" value="InterPro"/>
</dbReference>
<dbReference type="InterPro" id="IPR017871">
    <property type="entry name" value="ABC_transporter-like_CS"/>
</dbReference>
<evidence type="ECO:0000256" key="3">
    <source>
        <dbReference type="ARBA" id="ARBA00022741"/>
    </source>
</evidence>
<feature type="non-terminal residue" evidence="6">
    <location>
        <position position="1"/>
    </location>
</feature>
<keyword evidence="2" id="KW-0813">Transport</keyword>
<dbReference type="InterPro" id="IPR027417">
    <property type="entry name" value="P-loop_NTPase"/>
</dbReference>
<evidence type="ECO:0000259" key="5">
    <source>
        <dbReference type="PROSITE" id="PS50893"/>
    </source>
</evidence>
<dbReference type="SUPFAM" id="SSF52540">
    <property type="entry name" value="P-loop containing nucleoside triphosphate hydrolases"/>
    <property type="match status" value="1"/>
</dbReference>
<dbReference type="PROSITE" id="PS50893">
    <property type="entry name" value="ABC_TRANSPORTER_2"/>
    <property type="match status" value="1"/>
</dbReference>
<dbReference type="Gene3D" id="3.40.50.300">
    <property type="entry name" value="P-loop containing nucleotide triphosphate hydrolases"/>
    <property type="match status" value="1"/>
</dbReference>
<reference evidence="6" key="1">
    <citation type="journal article" date="2014" name="Front. Microbiol.">
        <title>High frequency of phylogenetically diverse reductive dehalogenase-homologous genes in deep subseafloor sedimentary metagenomes.</title>
        <authorList>
            <person name="Kawai M."/>
            <person name="Futagami T."/>
            <person name="Toyoda A."/>
            <person name="Takaki Y."/>
            <person name="Nishi S."/>
            <person name="Hori S."/>
            <person name="Arai W."/>
            <person name="Tsubouchi T."/>
            <person name="Morono Y."/>
            <person name="Uchiyama I."/>
            <person name="Ito T."/>
            <person name="Fujiyama A."/>
            <person name="Inagaki F."/>
            <person name="Takami H."/>
        </authorList>
    </citation>
    <scope>NUCLEOTIDE SEQUENCE</scope>
    <source>
        <strain evidence="6">Expedition CK06-06</strain>
    </source>
</reference>
<sequence>RIRPLARTLSKWYGEVIGLNVLELTINPGITGVVGPNGSGKSTLFKLVSGLIKPSVGTITVLDQNPWGNPALMARIGLCPDYDNLNDEHTARYFLRIVGGLHGIPRPALDKRIDEVFSIVGMTDAADRRIGGFSKGMRQRMKIAGAMLHEPELLLLDEPLSGTDPLGRREIIDLVHLLYREHGHNVIVSSHVLHEVERLTDNVVVVYKGRAVATGHIREIRDLIDQHPHNIIVEADRLDDLVKRFVEMDSVVSVTFAPDRS</sequence>
<dbReference type="EMBL" id="BARU01011758">
    <property type="protein sequence ID" value="GAH33005.1"/>
    <property type="molecule type" value="Genomic_DNA"/>
</dbReference>
<dbReference type="PROSITE" id="PS00211">
    <property type="entry name" value="ABC_TRANSPORTER_1"/>
    <property type="match status" value="1"/>
</dbReference>
<dbReference type="Pfam" id="PF00005">
    <property type="entry name" value="ABC_tran"/>
    <property type="match status" value="1"/>
</dbReference>
<dbReference type="PANTHER" id="PTHR43335:SF11">
    <property type="entry name" value="ABC TRANSPORTER RELATED"/>
    <property type="match status" value="1"/>
</dbReference>
<organism evidence="6">
    <name type="scientific">marine sediment metagenome</name>
    <dbReference type="NCBI Taxonomy" id="412755"/>
    <lineage>
        <taxon>unclassified sequences</taxon>
        <taxon>metagenomes</taxon>
        <taxon>ecological metagenomes</taxon>
    </lineage>
</organism>
<evidence type="ECO:0000256" key="4">
    <source>
        <dbReference type="ARBA" id="ARBA00022840"/>
    </source>
</evidence>